<proteinExistence type="inferred from homology"/>
<evidence type="ECO:0000259" key="4">
    <source>
        <dbReference type="SMART" id="SM00382"/>
    </source>
</evidence>
<dbReference type="Gene3D" id="1.10.8.60">
    <property type="match status" value="1"/>
</dbReference>
<reference evidence="5 6" key="1">
    <citation type="submission" date="2015-09" db="EMBL/GenBank/DDBJ databases">
        <authorList>
            <consortium name="Pathogen Informatics"/>
        </authorList>
    </citation>
    <scope>NUCLEOTIDE SEQUENCE [LARGE SCALE GENOMIC DNA]</scope>
    <source>
        <strain evidence="5 6">2789STDY5608891</strain>
    </source>
</reference>
<dbReference type="FunFam" id="3.40.50.300:FF:000216">
    <property type="entry name" value="Type VII secretion ATPase EccA"/>
    <property type="match status" value="1"/>
</dbReference>
<dbReference type="Proteomes" id="UP000095492">
    <property type="component" value="Unassembled WGS sequence"/>
</dbReference>
<evidence type="ECO:0000256" key="2">
    <source>
        <dbReference type="ARBA" id="ARBA00022741"/>
    </source>
</evidence>
<dbReference type="EMBL" id="CYYA01000015">
    <property type="protein sequence ID" value="CUN17151.1"/>
    <property type="molecule type" value="Genomic_DNA"/>
</dbReference>
<dbReference type="GO" id="GO:0000502">
    <property type="term" value="C:proteasome complex"/>
    <property type="evidence" value="ECO:0007669"/>
    <property type="project" value="UniProtKB-KW"/>
</dbReference>
<dbReference type="InterPro" id="IPR041627">
    <property type="entry name" value="AAA_lid_6"/>
</dbReference>
<protein>
    <submittedName>
        <fullName evidence="5">Proteasome-activating nucleotidase</fullName>
    </submittedName>
</protein>
<dbReference type="Gene3D" id="3.40.50.300">
    <property type="entry name" value="P-loop containing nucleotide triphosphate hydrolases"/>
    <property type="match status" value="1"/>
</dbReference>
<dbReference type="AlphaFoldDB" id="A0A173UQ52"/>
<keyword evidence="2" id="KW-0547">Nucleotide-binding</keyword>
<evidence type="ECO:0000313" key="5">
    <source>
        <dbReference type="EMBL" id="CUN17151.1"/>
    </source>
</evidence>
<dbReference type="STRING" id="39490.ERS852448_02206"/>
<keyword evidence="5" id="KW-0647">Proteasome</keyword>
<sequence>MILYKYSADCSKMELENKKQDNNEYARFYSYQSPITALNNKFYTIYSVEKKVRVVISKVWDDKMTLVAVQKMEADAEECEKIIKKHLPEIDILKREEITSEEFGKELTRAERNDWIERSKDSIFRELQMTIAPCNYGLFDGVPYKVSESVYSEHEMSKQTCENYLRDILASDDFYEEIDRIYSNENEHRFVGHPVHYLITAGDKKAVDDMIDVLIPALLKNKRLLSGRVCYVENIQPKAKHEEGFFNIFSAFEGGTVVINLAGENDLGMYATGYHELAEELGQKLGEYGNNTLFIFVDVSGKRTIANETIAAILCHADMIQIKEGYGNLKRAEAYLKRLAEKTEYTDYKVEDLTQYLPEDREIYFVSDIFTAYNQWYGRGLKTHIYKAYKEKDITRIELKKKMDQPYVELQKMVGLSDVKKVTDEILAAAKMQKMRKEMGLPETKASMHMLFSGNPGSAKTTVARLLTQILKEEGVLSNGHLVECGRQDLVGKYVGWTAKIVEEKFKAARGGILFIDEAYSLVEDGKTYGAEAINTIVQQMENYREEVIVIFAGYPEKMSEFLEQNEGLASRIAFHLKFPDYTAQELVQIMDLMLENQGYQINDQYTREKCLAICAQVCTEKNYGNGRFVRNMLEQAMMKQADRLLRGSGNLELSKEEASKLIAEDFEMPEERRTQNRKIGFVVC</sequence>
<evidence type="ECO:0000256" key="1">
    <source>
        <dbReference type="ARBA" id="ARBA00010378"/>
    </source>
</evidence>
<evidence type="ECO:0000313" key="6">
    <source>
        <dbReference type="Proteomes" id="UP000095492"/>
    </source>
</evidence>
<accession>A0A173UQ52</accession>
<organism evidence="5 6">
    <name type="scientific">Eubacterium ramulus</name>
    <dbReference type="NCBI Taxonomy" id="39490"/>
    <lineage>
        <taxon>Bacteria</taxon>
        <taxon>Bacillati</taxon>
        <taxon>Bacillota</taxon>
        <taxon>Clostridia</taxon>
        <taxon>Eubacteriales</taxon>
        <taxon>Eubacteriaceae</taxon>
        <taxon>Eubacterium</taxon>
    </lineage>
</organism>
<dbReference type="SUPFAM" id="SSF52540">
    <property type="entry name" value="P-loop containing nucleoside triphosphate hydrolases"/>
    <property type="match status" value="1"/>
</dbReference>
<name>A0A173UQ52_EUBRA</name>
<dbReference type="GeneID" id="97391268"/>
<feature type="domain" description="AAA+ ATPase" evidence="4">
    <location>
        <begin position="446"/>
        <end position="583"/>
    </location>
</feature>
<keyword evidence="3" id="KW-0067">ATP-binding</keyword>
<dbReference type="GO" id="GO:0005524">
    <property type="term" value="F:ATP binding"/>
    <property type="evidence" value="ECO:0007669"/>
    <property type="project" value="UniProtKB-KW"/>
</dbReference>
<dbReference type="InterPro" id="IPR003959">
    <property type="entry name" value="ATPase_AAA_core"/>
</dbReference>
<dbReference type="CDD" id="cd00009">
    <property type="entry name" value="AAA"/>
    <property type="match status" value="1"/>
</dbReference>
<dbReference type="PRINTS" id="PR00819">
    <property type="entry name" value="CBXCFQXSUPER"/>
</dbReference>
<dbReference type="PANTHER" id="PTHR43392">
    <property type="entry name" value="AAA-TYPE ATPASE FAMILY PROTEIN / ANKYRIN REPEAT FAMILY PROTEIN"/>
    <property type="match status" value="1"/>
</dbReference>
<dbReference type="InterPro" id="IPR027417">
    <property type="entry name" value="P-loop_NTPase"/>
</dbReference>
<dbReference type="RefSeq" id="WP_055290550.1">
    <property type="nucleotide sequence ID" value="NZ_CP173382.1"/>
</dbReference>
<dbReference type="OrthoDB" id="9806903at2"/>
<dbReference type="InterPro" id="IPR050773">
    <property type="entry name" value="CbxX/CfxQ_RuBisCO_ESX"/>
</dbReference>
<dbReference type="Pfam" id="PF00004">
    <property type="entry name" value="AAA"/>
    <property type="match status" value="1"/>
</dbReference>
<dbReference type="InterPro" id="IPR000641">
    <property type="entry name" value="CbxX/CfxQ"/>
</dbReference>
<gene>
    <name evidence="5" type="primary">cbbX</name>
    <name evidence="5" type="ORF">ERS852448_02206</name>
</gene>
<dbReference type="InterPro" id="IPR003593">
    <property type="entry name" value="AAA+_ATPase"/>
</dbReference>
<evidence type="ECO:0000256" key="3">
    <source>
        <dbReference type="ARBA" id="ARBA00022840"/>
    </source>
</evidence>
<dbReference type="SMART" id="SM00382">
    <property type="entry name" value="AAA"/>
    <property type="match status" value="1"/>
</dbReference>
<comment type="similarity">
    <text evidence="1">Belongs to the CbxX/CfxQ family.</text>
</comment>
<dbReference type="PANTHER" id="PTHR43392:SF2">
    <property type="entry name" value="AAA-TYPE ATPASE FAMILY PROTEIN _ ANKYRIN REPEAT FAMILY PROTEIN"/>
    <property type="match status" value="1"/>
</dbReference>
<dbReference type="Pfam" id="PF17866">
    <property type="entry name" value="AAA_lid_6"/>
    <property type="match status" value="1"/>
</dbReference>
<dbReference type="GO" id="GO:0016887">
    <property type="term" value="F:ATP hydrolysis activity"/>
    <property type="evidence" value="ECO:0007669"/>
    <property type="project" value="InterPro"/>
</dbReference>